<name>A0A667H753_LYNCA</name>
<dbReference type="GO" id="GO:0005681">
    <property type="term" value="C:spliceosomal complex"/>
    <property type="evidence" value="ECO:0007669"/>
    <property type="project" value="TreeGrafter"/>
</dbReference>
<dbReference type="Proteomes" id="UP000472241">
    <property type="component" value="Unplaced"/>
</dbReference>
<sequence length="323" mass="34574">RARLGPTAGLVKTGSSRPRRLPGKTPLARPPRRPPTRPRTASAQTPAPRLRTSRPAAPDARRTSAGTRTLTSARTHCPARVHARKDRSAGLSRCQRCVRLEREWTGVRGGRGWGTEVGGDPLGTPLPGSGPPGVPSVQAPFRGSRAGPCALPAAGPRGEGGGDAWPPCRQCGLAGRRGCVEFLSRRYPSGPEDVVHAPALAQRLAGGPGHPFGGRPGGRHPVWTRLGPHLHEDGRGPVQYSRKEMADSGGSSSSCYEPCLDTPAVLKNKHIMIDLGTGNNNKINWAMEDKQEMIDIIETVYRGARKGRGLVVSPKDYSTKYRY</sequence>
<feature type="compositionally biased region" description="Polar residues" evidence="6">
    <location>
        <begin position="64"/>
        <end position="74"/>
    </location>
</feature>
<dbReference type="GO" id="GO:0046540">
    <property type="term" value="C:U4/U6 x U5 tri-snRNP complex"/>
    <property type="evidence" value="ECO:0007669"/>
    <property type="project" value="InterPro"/>
</dbReference>
<evidence type="ECO:0000256" key="2">
    <source>
        <dbReference type="ARBA" id="ARBA00008241"/>
    </source>
</evidence>
<dbReference type="GO" id="GO:0005682">
    <property type="term" value="C:U5 snRNP"/>
    <property type="evidence" value="ECO:0007669"/>
    <property type="project" value="TreeGrafter"/>
</dbReference>
<evidence type="ECO:0000313" key="8">
    <source>
        <dbReference type="Proteomes" id="UP000472241"/>
    </source>
</evidence>
<dbReference type="SMART" id="SM01410">
    <property type="entry name" value="DIM1"/>
    <property type="match status" value="1"/>
</dbReference>
<comment type="similarity">
    <text evidence="2">Belongs to the DIM1 family.</text>
</comment>
<feature type="region of interest" description="Disordered" evidence="6">
    <location>
        <begin position="1"/>
        <end position="81"/>
    </location>
</feature>
<dbReference type="Pfam" id="PF02966">
    <property type="entry name" value="DIM1"/>
    <property type="match status" value="1"/>
</dbReference>
<dbReference type="SUPFAM" id="SSF52833">
    <property type="entry name" value="Thioredoxin-like"/>
    <property type="match status" value="1"/>
</dbReference>
<feature type="compositionally biased region" description="Low complexity" evidence="6">
    <location>
        <begin position="38"/>
        <end position="49"/>
    </location>
</feature>
<protein>
    <recommendedName>
        <fullName evidence="9">Thioredoxin like 4A</fullName>
    </recommendedName>
</protein>
<dbReference type="InterPro" id="IPR036249">
    <property type="entry name" value="Thioredoxin-like_sf"/>
</dbReference>
<dbReference type="AlphaFoldDB" id="A0A667H753"/>
<evidence type="ECO:0000256" key="4">
    <source>
        <dbReference type="ARBA" id="ARBA00023187"/>
    </source>
</evidence>
<proteinExistence type="inferred from homology"/>
<gene>
    <name evidence="7" type="primary">TXNL4A</name>
</gene>
<evidence type="ECO:0000256" key="1">
    <source>
        <dbReference type="ARBA" id="ARBA00004123"/>
    </source>
</evidence>
<accession>A0A667H753</accession>
<dbReference type="PANTHER" id="PTHR12052:SF5">
    <property type="entry name" value="THIOREDOXIN-LIKE PROTEIN 4A"/>
    <property type="match status" value="1"/>
</dbReference>
<dbReference type="Ensembl" id="ENSLCNT00005024646.1">
    <property type="protein sequence ID" value="ENSLCNP00005022020.1"/>
    <property type="gene ID" value="ENSLCNG00005014367.1"/>
</dbReference>
<evidence type="ECO:0008006" key="9">
    <source>
        <dbReference type="Google" id="ProtNLM"/>
    </source>
</evidence>
<evidence type="ECO:0000313" key="7">
    <source>
        <dbReference type="Ensembl" id="ENSLCNP00005022020.1"/>
    </source>
</evidence>
<evidence type="ECO:0000256" key="3">
    <source>
        <dbReference type="ARBA" id="ARBA00022664"/>
    </source>
</evidence>
<reference evidence="7" key="1">
    <citation type="submission" date="2025-08" db="UniProtKB">
        <authorList>
            <consortium name="Ensembl"/>
        </authorList>
    </citation>
    <scope>IDENTIFICATION</scope>
</reference>
<dbReference type="InterPro" id="IPR004123">
    <property type="entry name" value="Dim1"/>
</dbReference>
<keyword evidence="5" id="KW-0539">Nucleus</keyword>
<dbReference type="PANTHER" id="PTHR12052">
    <property type="entry name" value="THIOREDOXIN-LIKE PROTEN 4A, 4B"/>
    <property type="match status" value="1"/>
</dbReference>
<evidence type="ECO:0000256" key="5">
    <source>
        <dbReference type="ARBA" id="ARBA00023242"/>
    </source>
</evidence>
<comment type="subcellular location">
    <subcellularLocation>
        <location evidence="1">Nucleus</location>
    </subcellularLocation>
</comment>
<keyword evidence="4" id="KW-0508">mRNA splicing</keyword>
<reference evidence="7" key="2">
    <citation type="submission" date="2025-09" db="UniProtKB">
        <authorList>
            <consortium name="Ensembl"/>
        </authorList>
    </citation>
    <scope>IDENTIFICATION</scope>
</reference>
<dbReference type="GO" id="GO:0000398">
    <property type="term" value="P:mRNA splicing, via spliceosome"/>
    <property type="evidence" value="ECO:0007669"/>
    <property type="project" value="InterPro"/>
</dbReference>
<evidence type="ECO:0000256" key="6">
    <source>
        <dbReference type="SAM" id="MobiDB-lite"/>
    </source>
</evidence>
<dbReference type="Gene3D" id="3.40.30.10">
    <property type="entry name" value="Glutaredoxin"/>
    <property type="match status" value="1"/>
</dbReference>
<keyword evidence="3" id="KW-0507">mRNA processing</keyword>
<organism evidence="7 8">
    <name type="scientific">Lynx canadensis</name>
    <name type="common">Canada lynx</name>
    <name type="synonym">Felis canadensis</name>
    <dbReference type="NCBI Taxonomy" id="61383"/>
    <lineage>
        <taxon>Eukaryota</taxon>
        <taxon>Metazoa</taxon>
        <taxon>Chordata</taxon>
        <taxon>Craniata</taxon>
        <taxon>Vertebrata</taxon>
        <taxon>Euteleostomi</taxon>
        <taxon>Mammalia</taxon>
        <taxon>Eutheria</taxon>
        <taxon>Laurasiatheria</taxon>
        <taxon>Carnivora</taxon>
        <taxon>Feliformia</taxon>
        <taxon>Felidae</taxon>
        <taxon>Felinae</taxon>
        <taxon>Lynx</taxon>
    </lineage>
</organism>
<keyword evidence="8" id="KW-1185">Reference proteome</keyword>